<dbReference type="RefSeq" id="WP_158279655.1">
    <property type="nucleotide sequence ID" value="NZ_QGGO01000034.1"/>
</dbReference>
<dbReference type="EMBL" id="QGGO01000034">
    <property type="protein sequence ID" value="PWK17633.1"/>
    <property type="molecule type" value="Genomic_DNA"/>
</dbReference>
<organism evidence="1 2">
    <name type="scientific">Arcicella aurantiaca</name>
    <dbReference type="NCBI Taxonomy" id="591202"/>
    <lineage>
        <taxon>Bacteria</taxon>
        <taxon>Pseudomonadati</taxon>
        <taxon>Bacteroidota</taxon>
        <taxon>Cytophagia</taxon>
        <taxon>Cytophagales</taxon>
        <taxon>Flectobacillaceae</taxon>
        <taxon>Arcicella</taxon>
    </lineage>
</organism>
<gene>
    <name evidence="1" type="ORF">LV89_04349</name>
</gene>
<keyword evidence="2" id="KW-1185">Reference proteome</keyword>
<reference evidence="1 2" key="1">
    <citation type="submission" date="2018-05" db="EMBL/GenBank/DDBJ databases">
        <title>Genomic Encyclopedia of Archaeal and Bacterial Type Strains, Phase II (KMG-II): from individual species to whole genera.</title>
        <authorList>
            <person name="Goeker M."/>
        </authorList>
    </citation>
    <scope>NUCLEOTIDE SEQUENCE [LARGE SCALE GENOMIC DNA]</scope>
    <source>
        <strain evidence="1 2">DSM 22214</strain>
    </source>
</reference>
<dbReference type="AlphaFoldDB" id="A0A316DLL6"/>
<protein>
    <submittedName>
        <fullName evidence="1">Uncharacterized protein</fullName>
    </submittedName>
</protein>
<feature type="non-terminal residue" evidence="1">
    <location>
        <position position="1"/>
    </location>
</feature>
<dbReference type="Proteomes" id="UP000245489">
    <property type="component" value="Unassembled WGS sequence"/>
</dbReference>
<evidence type="ECO:0000313" key="1">
    <source>
        <dbReference type="EMBL" id="PWK17633.1"/>
    </source>
</evidence>
<proteinExistence type="predicted"/>
<accession>A0A316DLL6</accession>
<name>A0A316DLL6_9BACT</name>
<sequence>PTIPGNYYFCMKVCDSSTPAKCNVAVYKVNVSAAAAGTIDCNKTQIIPAPIAGLPSQNILAVTVNVTTTGTFTPITINGSGMSLANGITSVSTETTGIQTLYIPIKYNGTALGIMNFTIGTTATCSADLSSIIAKKKVITDVWTLDNCSSTQVGPKLK</sequence>
<comment type="caution">
    <text evidence="1">The sequence shown here is derived from an EMBL/GenBank/DDBJ whole genome shotgun (WGS) entry which is preliminary data.</text>
</comment>
<dbReference type="OrthoDB" id="965840at2"/>
<evidence type="ECO:0000313" key="2">
    <source>
        <dbReference type="Proteomes" id="UP000245489"/>
    </source>
</evidence>